<evidence type="ECO:0000256" key="1">
    <source>
        <dbReference type="PIRSR" id="PIRSR016184-1"/>
    </source>
</evidence>
<dbReference type="Pfam" id="PF02567">
    <property type="entry name" value="PhzC-PhzF"/>
    <property type="match status" value="2"/>
</dbReference>
<dbReference type="GO" id="GO:0005737">
    <property type="term" value="C:cytoplasm"/>
    <property type="evidence" value="ECO:0007669"/>
    <property type="project" value="TreeGrafter"/>
</dbReference>
<keyword evidence="3" id="KW-1185">Reference proteome</keyword>
<protein>
    <submittedName>
        <fullName evidence="2">Phenazine biosynthesis-like protein</fullName>
    </submittedName>
</protein>
<evidence type="ECO:0000313" key="3">
    <source>
        <dbReference type="Proteomes" id="UP000076863"/>
    </source>
</evidence>
<comment type="caution">
    <text evidence="2">The sequence shown here is derived from an EMBL/GenBank/DDBJ whole genome shotgun (WGS) entry which is preliminary data.</text>
</comment>
<proteinExistence type="predicted"/>
<reference evidence="2 3" key="1">
    <citation type="journal article" date="2016" name="Genome Biol. Evol.">
        <title>Divergent and convergent evolution of fungal pathogenicity.</title>
        <authorList>
            <person name="Shang Y."/>
            <person name="Xiao G."/>
            <person name="Zheng P."/>
            <person name="Cen K."/>
            <person name="Zhan S."/>
            <person name="Wang C."/>
        </authorList>
    </citation>
    <scope>NUCLEOTIDE SEQUENCE [LARGE SCALE GENOMIC DNA]</scope>
    <source>
        <strain evidence="2 3">RCEF 3172</strain>
    </source>
</reference>
<gene>
    <name evidence="2" type="ORF">BBO_04973</name>
</gene>
<sequence>MAQQQASYGEPRDTRCVLLREARLASINHLKAKFADSLGRFQGNPVAIVKVDSGGKLSHDQKQKIAREFNYSETVFLHSTDGKDHRVEIFTPVSEMQFAGHPIIGTGHLLFRESSASSPEQPTSLTIMTKAGPVPVTYDWESQIVRASVPHNIHIHQQEAALGQICAVQASMESASDLSEVKTTHPVVSMVKGVTYALVDLTKRHDLFSNLVPGASPQLNLDEGWAPSFTGVMYYRLLQPCTESGGDVVIWELGVRMIAINLEDPACGSGACSLSAYFALSHGQLSQNHRFNIQQGSEMGRSSRIIVAVGLDEDRRRVRDIKLAGQAAIVAEGKMYVD</sequence>
<dbReference type="AlphaFoldDB" id="A0A167DF82"/>
<accession>A0A167DF82</accession>
<dbReference type="NCBIfam" id="TIGR00654">
    <property type="entry name" value="PhzF_family"/>
    <property type="match status" value="1"/>
</dbReference>
<name>A0A167DF82_9HYPO</name>
<dbReference type="SUPFAM" id="SSF54506">
    <property type="entry name" value="Diaminopimelate epimerase-like"/>
    <property type="match status" value="1"/>
</dbReference>
<dbReference type="PANTHER" id="PTHR13774">
    <property type="entry name" value="PHENAZINE BIOSYNTHESIS PROTEIN"/>
    <property type="match status" value="1"/>
</dbReference>
<dbReference type="EMBL" id="AZHA01000014">
    <property type="protein sequence ID" value="OAA42310.1"/>
    <property type="molecule type" value="Genomic_DNA"/>
</dbReference>
<dbReference type="OrthoDB" id="412383at2759"/>
<dbReference type="PIRSF" id="PIRSF016184">
    <property type="entry name" value="PhzC_PhzF"/>
    <property type="match status" value="1"/>
</dbReference>
<dbReference type="Proteomes" id="UP000076863">
    <property type="component" value="Unassembled WGS sequence"/>
</dbReference>
<organism evidence="2 3">
    <name type="scientific">Beauveria brongniartii RCEF 3172</name>
    <dbReference type="NCBI Taxonomy" id="1081107"/>
    <lineage>
        <taxon>Eukaryota</taxon>
        <taxon>Fungi</taxon>
        <taxon>Dikarya</taxon>
        <taxon>Ascomycota</taxon>
        <taxon>Pezizomycotina</taxon>
        <taxon>Sordariomycetes</taxon>
        <taxon>Hypocreomycetidae</taxon>
        <taxon>Hypocreales</taxon>
        <taxon>Cordycipitaceae</taxon>
        <taxon>Beauveria</taxon>
        <taxon>Beauveria brongniartii</taxon>
    </lineage>
</organism>
<dbReference type="Gene3D" id="3.10.310.10">
    <property type="entry name" value="Diaminopimelate Epimerase, Chain A, domain 1"/>
    <property type="match status" value="2"/>
</dbReference>
<dbReference type="GO" id="GO:0016853">
    <property type="term" value="F:isomerase activity"/>
    <property type="evidence" value="ECO:0007669"/>
    <property type="project" value="TreeGrafter"/>
</dbReference>
<dbReference type="InterPro" id="IPR003719">
    <property type="entry name" value="Phenazine_PhzF-like"/>
</dbReference>
<evidence type="ECO:0000313" key="2">
    <source>
        <dbReference type="EMBL" id="OAA42310.1"/>
    </source>
</evidence>
<feature type="active site" evidence="1">
    <location>
        <position position="73"/>
    </location>
</feature>
<dbReference type="PANTHER" id="PTHR13774:SF32">
    <property type="entry name" value="ANTISENSE-ENHANCING SEQUENCE 1"/>
    <property type="match status" value="1"/>
</dbReference>